<sequence length="71" mass="8306">MRQFQSRQQHLQQQHQPVQESARASAHAPTRAVTAQDIDNEMLDRAAALWTTRRIRSFFLLLERPPRAGQR</sequence>
<dbReference type="EMBL" id="VIVL01000007">
    <property type="protein sequence ID" value="TWD78527.1"/>
    <property type="molecule type" value="Genomic_DNA"/>
</dbReference>
<evidence type="ECO:0000313" key="3">
    <source>
        <dbReference type="Proteomes" id="UP000319722"/>
    </source>
</evidence>
<evidence type="ECO:0000313" key="2">
    <source>
        <dbReference type="EMBL" id="TWD78527.1"/>
    </source>
</evidence>
<evidence type="ECO:0000256" key="1">
    <source>
        <dbReference type="SAM" id="MobiDB-lite"/>
    </source>
</evidence>
<dbReference type="OrthoDB" id="8854373at2"/>
<gene>
    <name evidence="2" type="ORF">FB547_10761</name>
</gene>
<feature type="compositionally biased region" description="Low complexity" evidence="1">
    <location>
        <begin position="1"/>
        <end position="19"/>
    </location>
</feature>
<organism evidence="2 3">
    <name type="scientific">Variovorax beijingensis</name>
    <dbReference type="NCBI Taxonomy" id="2496117"/>
    <lineage>
        <taxon>Bacteria</taxon>
        <taxon>Pseudomonadati</taxon>
        <taxon>Pseudomonadota</taxon>
        <taxon>Betaproteobacteria</taxon>
        <taxon>Burkholderiales</taxon>
        <taxon>Comamonadaceae</taxon>
        <taxon>Variovorax</taxon>
    </lineage>
</organism>
<name>A0A561BI29_9BURK</name>
<reference evidence="2 3" key="1">
    <citation type="submission" date="2019-06" db="EMBL/GenBank/DDBJ databases">
        <title>Sorghum-associated microbial communities from plants grown in Nebraska, USA.</title>
        <authorList>
            <person name="Schachtman D."/>
        </authorList>
    </citation>
    <scope>NUCLEOTIDE SEQUENCE [LARGE SCALE GENOMIC DNA]</scope>
    <source>
        <strain evidence="2 3">T529</strain>
    </source>
</reference>
<feature type="region of interest" description="Disordered" evidence="1">
    <location>
        <begin position="1"/>
        <end position="38"/>
    </location>
</feature>
<proteinExistence type="predicted"/>
<protein>
    <submittedName>
        <fullName evidence="2">Uncharacterized protein</fullName>
    </submittedName>
</protein>
<accession>A0A561BI29</accession>
<dbReference type="AlphaFoldDB" id="A0A561BI29"/>
<comment type="caution">
    <text evidence="2">The sequence shown here is derived from an EMBL/GenBank/DDBJ whole genome shotgun (WGS) entry which is preliminary data.</text>
</comment>
<dbReference type="RefSeq" id="WP_145745346.1">
    <property type="nucleotide sequence ID" value="NZ_VIVL01000007.1"/>
</dbReference>
<dbReference type="Proteomes" id="UP000319722">
    <property type="component" value="Unassembled WGS sequence"/>
</dbReference>